<dbReference type="Pfam" id="PF00072">
    <property type="entry name" value="Response_reg"/>
    <property type="match status" value="1"/>
</dbReference>
<dbReference type="STRING" id="1198114.AciX9_3052"/>
<dbReference type="Proteomes" id="UP000000343">
    <property type="component" value="Chromosome"/>
</dbReference>
<proteinExistence type="predicted"/>
<dbReference type="SMART" id="SM00448">
    <property type="entry name" value="REC"/>
    <property type="match status" value="1"/>
</dbReference>
<dbReference type="GO" id="GO:0000160">
    <property type="term" value="P:phosphorelay signal transduction system"/>
    <property type="evidence" value="ECO:0007669"/>
    <property type="project" value="InterPro"/>
</dbReference>
<feature type="domain" description="Response regulatory" evidence="3">
    <location>
        <begin position="2"/>
        <end position="119"/>
    </location>
</feature>
<dbReference type="InterPro" id="IPR011006">
    <property type="entry name" value="CheY-like_superfamily"/>
</dbReference>
<evidence type="ECO:0000313" key="4">
    <source>
        <dbReference type="EMBL" id="ADW70072.1"/>
    </source>
</evidence>
<dbReference type="PANTHER" id="PTHR44591">
    <property type="entry name" value="STRESS RESPONSE REGULATOR PROTEIN 1"/>
    <property type="match status" value="1"/>
</dbReference>
<dbReference type="KEGG" id="acm:AciX9_3052"/>
<gene>
    <name evidence="4" type="ordered locus">AciX9_3052</name>
</gene>
<sequence>MKILIVDDELVVARTLSLIFEKHGFEVTTAYSAGEALIAAMSQVPDLVICDIDMPGRDGVDLMLDLGRELPGCPILVLTGLYGSLGRVQDTAKGLRQKVQILTKPCQPAELLREAGTMLKTA</sequence>
<dbReference type="RefSeq" id="WP_013581386.1">
    <property type="nucleotide sequence ID" value="NC_015064.1"/>
</dbReference>
<protein>
    <submittedName>
        <fullName evidence="4">Response regulator receiver protein</fullName>
    </submittedName>
</protein>
<dbReference type="eggNOG" id="COG0745">
    <property type="taxonomic scope" value="Bacteria"/>
</dbReference>
<reference evidence="5" key="1">
    <citation type="submission" date="2011-01" db="EMBL/GenBank/DDBJ databases">
        <title>Complete sequence of chromosome of Acidobacterium sp. MP5ACTX9.</title>
        <authorList>
            <consortium name="US DOE Joint Genome Institute"/>
            <person name="Lucas S."/>
            <person name="Copeland A."/>
            <person name="Lapidus A."/>
            <person name="Cheng J.-F."/>
            <person name="Goodwin L."/>
            <person name="Pitluck S."/>
            <person name="Teshima H."/>
            <person name="Detter J.C."/>
            <person name="Han C."/>
            <person name="Tapia R."/>
            <person name="Land M."/>
            <person name="Hauser L."/>
            <person name="Kyrpides N."/>
            <person name="Ivanova N."/>
            <person name="Ovchinnikova G."/>
            <person name="Pagani I."/>
            <person name="Rawat S.R."/>
            <person name="Mannisto M."/>
            <person name="Haggblom M.M."/>
            <person name="Woyke T."/>
        </authorList>
    </citation>
    <scope>NUCLEOTIDE SEQUENCE [LARGE SCALE GENOMIC DNA]</scope>
    <source>
        <strain evidence="5">MP5ACTX9</strain>
    </source>
</reference>
<evidence type="ECO:0000256" key="1">
    <source>
        <dbReference type="ARBA" id="ARBA00022553"/>
    </source>
</evidence>
<name>E8X091_GRATM</name>
<feature type="modified residue" description="4-aspartylphosphate" evidence="2">
    <location>
        <position position="51"/>
    </location>
</feature>
<dbReference type="EMBL" id="CP002480">
    <property type="protein sequence ID" value="ADW70072.1"/>
    <property type="molecule type" value="Genomic_DNA"/>
</dbReference>
<accession>E8X091</accession>
<organism evidence="5">
    <name type="scientific">Granulicella tundricola (strain ATCC BAA-1859 / DSM 23138 / MP5ACTX9)</name>
    <dbReference type="NCBI Taxonomy" id="1198114"/>
    <lineage>
        <taxon>Bacteria</taxon>
        <taxon>Pseudomonadati</taxon>
        <taxon>Acidobacteriota</taxon>
        <taxon>Terriglobia</taxon>
        <taxon>Terriglobales</taxon>
        <taxon>Acidobacteriaceae</taxon>
        <taxon>Granulicella</taxon>
    </lineage>
</organism>
<keyword evidence="1 2" id="KW-0597">Phosphoprotein</keyword>
<dbReference type="OrthoDB" id="9790669at2"/>
<dbReference type="InterPro" id="IPR001789">
    <property type="entry name" value="Sig_transdc_resp-reg_receiver"/>
</dbReference>
<dbReference type="SUPFAM" id="SSF52172">
    <property type="entry name" value="CheY-like"/>
    <property type="match status" value="1"/>
</dbReference>
<dbReference type="Gene3D" id="3.40.50.2300">
    <property type="match status" value="1"/>
</dbReference>
<keyword evidence="5" id="KW-1185">Reference proteome</keyword>
<evidence type="ECO:0000256" key="2">
    <source>
        <dbReference type="PROSITE-ProRule" id="PRU00169"/>
    </source>
</evidence>
<dbReference type="InterPro" id="IPR050595">
    <property type="entry name" value="Bact_response_regulator"/>
</dbReference>
<dbReference type="PROSITE" id="PS50110">
    <property type="entry name" value="RESPONSE_REGULATORY"/>
    <property type="match status" value="1"/>
</dbReference>
<dbReference type="PANTHER" id="PTHR44591:SF3">
    <property type="entry name" value="RESPONSE REGULATORY DOMAIN-CONTAINING PROTEIN"/>
    <property type="match status" value="1"/>
</dbReference>
<dbReference type="HOGENOM" id="CLU_000445_69_17_0"/>
<evidence type="ECO:0000313" key="5">
    <source>
        <dbReference type="Proteomes" id="UP000000343"/>
    </source>
</evidence>
<evidence type="ECO:0000259" key="3">
    <source>
        <dbReference type="PROSITE" id="PS50110"/>
    </source>
</evidence>
<dbReference type="PaxDb" id="1198114-AciX9_3052"/>
<dbReference type="AlphaFoldDB" id="E8X091"/>